<evidence type="ECO:0000256" key="6">
    <source>
        <dbReference type="ARBA" id="ARBA00022842"/>
    </source>
</evidence>
<dbReference type="GO" id="GO:0006096">
    <property type="term" value="P:glycolytic process"/>
    <property type="evidence" value="ECO:0007669"/>
    <property type="project" value="UniProtKB-UniRule"/>
</dbReference>
<dbReference type="Pfam" id="PF03952">
    <property type="entry name" value="Enolase_N"/>
    <property type="match status" value="1"/>
</dbReference>
<dbReference type="InterPro" id="IPR036849">
    <property type="entry name" value="Enolase-like_C_sf"/>
</dbReference>
<organism evidence="15 16">
    <name type="scientific">Candidatus Colwellbacteria bacterium CG23_combo_of_CG06-09_8_20_14_all_42_19</name>
    <dbReference type="NCBI Taxonomy" id="1974541"/>
    <lineage>
        <taxon>Bacteria</taxon>
        <taxon>Candidatus Colwelliibacteriota</taxon>
    </lineage>
</organism>
<feature type="binding site" evidence="9 12">
    <location>
        <position position="236"/>
    </location>
    <ligand>
        <name>Mg(2+)</name>
        <dbReference type="ChEBI" id="CHEBI:18420"/>
    </ligand>
</feature>
<dbReference type="SMART" id="SM01193">
    <property type="entry name" value="Enolase_N"/>
    <property type="match status" value="1"/>
</dbReference>
<evidence type="ECO:0000313" key="15">
    <source>
        <dbReference type="EMBL" id="PIP46395.1"/>
    </source>
</evidence>
<keyword evidence="5 9" id="KW-0964">Secreted</keyword>
<keyword evidence="9 12" id="KW-0479">Metal-binding</keyword>
<name>A0A2H0ALU1_9BACT</name>
<dbReference type="PANTHER" id="PTHR11902">
    <property type="entry name" value="ENOLASE"/>
    <property type="match status" value="1"/>
</dbReference>
<feature type="binding site" evidence="9">
    <location>
        <position position="347"/>
    </location>
    <ligand>
        <name>(2R)-2-phosphoglycerate</name>
        <dbReference type="ChEBI" id="CHEBI:58289"/>
    </ligand>
</feature>
<comment type="cofactor">
    <cofactor evidence="9">
        <name>Mg(2+)</name>
        <dbReference type="ChEBI" id="CHEBI:18420"/>
    </cofactor>
    <text evidence="9">Binds a second Mg(2+) ion via substrate during catalysis.</text>
</comment>
<keyword evidence="6 9" id="KW-0460">Magnesium</keyword>
<feature type="binding site" evidence="11">
    <location>
        <position position="150"/>
    </location>
    <ligand>
        <name>substrate</name>
    </ligand>
</feature>
<protein>
    <recommendedName>
        <fullName evidence="4 9">Enolase</fullName>
        <ecNumber evidence="3 9">4.2.1.11</ecNumber>
    </recommendedName>
    <alternativeName>
        <fullName evidence="9">2-phospho-D-glycerate hydro-lyase</fullName>
    </alternativeName>
    <alternativeName>
        <fullName evidence="9">2-phosphoglycerate dehydratase</fullName>
    </alternativeName>
</protein>
<evidence type="ECO:0000256" key="12">
    <source>
        <dbReference type="PIRSR" id="PIRSR001400-3"/>
    </source>
</evidence>
<comment type="function">
    <text evidence="9">Catalyzes the reversible conversion of 2-phosphoglycerate (2-PG) into phosphoenolpyruvate (PEP). It is essential for the degradation of carbohydrates via glycolysis.</text>
</comment>
<feature type="binding site" evidence="9 12">
    <location>
        <position position="293"/>
    </location>
    <ligand>
        <name>Mg(2+)</name>
        <dbReference type="ChEBI" id="CHEBI:18420"/>
    </ligand>
</feature>
<dbReference type="EMBL" id="PCSK01000015">
    <property type="protein sequence ID" value="PIP46395.1"/>
    <property type="molecule type" value="Genomic_DNA"/>
</dbReference>
<proteinExistence type="inferred from homology"/>
<comment type="subcellular location">
    <subcellularLocation>
        <location evidence="9">Cytoplasm</location>
    </subcellularLocation>
    <subcellularLocation>
        <location evidence="9">Secreted</location>
    </subcellularLocation>
    <subcellularLocation>
        <location evidence="9">Cell surface</location>
    </subcellularLocation>
    <text evidence="9">Fractions of enolase are present in both the cytoplasm and on the cell surface.</text>
</comment>
<dbReference type="PRINTS" id="PR00148">
    <property type="entry name" value="ENOLASE"/>
</dbReference>
<dbReference type="SFLD" id="SFLDS00001">
    <property type="entry name" value="Enolase"/>
    <property type="match status" value="1"/>
</dbReference>
<evidence type="ECO:0000256" key="5">
    <source>
        <dbReference type="ARBA" id="ARBA00022525"/>
    </source>
</evidence>
<dbReference type="Pfam" id="PF00113">
    <property type="entry name" value="Enolase_C"/>
    <property type="match status" value="2"/>
</dbReference>
<evidence type="ECO:0000256" key="1">
    <source>
        <dbReference type="ARBA" id="ARBA00005031"/>
    </source>
</evidence>
<dbReference type="GO" id="GO:0005576">
    <property type="term" value="C:extracellular region"/>
    <property type="evidence" value="ECO:0007669"/>
    <property type="project" value="UniProtKB-SubCell"/>
</dbReference>
<feature type="binding site" evidence="11">
    <location>
        <position position="159"/>
    </location>
    <ligand>
        <name>substrate</name>
    </ligand>
</feature>
<dbReference type="Gene3D" id="3.30.390.10">
    <property type="entry name" value="Enolase-like, N-terminal domain"/>
    <property type="match status" value="1"/>
</dbReference>
<dbReference type="Gene3D" id="3.20.20.120">
    <property type="entry name" value="Enolase-like C-terminal domain"/>
    <property type="match status" value="1"/>
</dbReference>
<dbReference type="InterPro" id="IPR020809">
    <property type="entry name" value="Enolase_CS"/>
</dbReference>
<dbReference type="GO" id="GO:0000015">
    <property type="term" value="C:phosphopyruvate hydratase complex"/>
    <property type="evidence" value="ECO:0007669"/>
    <property type="project" value="InterPro"/>
</dbReference>
<feature type="binding site" evidence="9">
    <location>
        <position position="318"/>
    </location>
    <ligand>
        <name>(2R)-2-phosphoglycerate</name>
        <dbReference type="ChEBI" id="CHEBI:58289"/>
    </ligand>
</feature>
<keyword evidence="7 9" id="KW-0324">Glycolysis</keyword>
<keyword evidence="9" id="KW-0963">Cytoplasm</keyword>
<evidence type="ECO:0000256" key="11">
    <source>
        <dbReference type="PIRSR" id="PIRSR001400-2"/>
    </source>
</evidence>
<dbReference type="InterPro" id="IPR020810">
    <property type="entry name" value="Enolase_C"/>
</dbReference>
<dbReference type="AlphaFoldDB" id="A0A2H0ALU1"/>
<feature type="binding site" evidence="11">
    <location>
        <begin position="345"/>
        <end position="348"/>
    </location>
    <ligand>
        <name>substrate</name>
    </ligand>
</feature>
<evidence type="ECO:0000256" key="10">
    <source>
        <dbReference type="PIRSR" id="PIRSR001400-1"/>
    </source>
</evidence>
<evidence type="ECO:0000313" key="16">
    <source>
        <dbReference type="Proteomes" id="UP000230007"/>
    </source>
</evidence>
<evidence type="ECO:0000256" key="9">
    <source>
        <dbReference type="HAMAP-Rule" id="MF_00318"/>
    </source>
</evidence>
<gene>
    <name evidence="9 15" type="primary">eno</name>
    <name evidence="15" type="ORF">COX15_00750</name>
</gene>
<feature type="binding site" evidence="9 12">
    <location>
        <position position="266"/>
    </location>
    <ligand>
        <name>Mg(2+)</name>
        <dbReference type="ChEBI" id="CHEBI:18420"/>
    </ligand>
</feature>
<feature type="active site" description="Proton donor" evidence="9 10">
    <location>
        <position position="201"/>
    </location>
</feature>
<dbReference type="SFLD" id="SFLDG00178">
    <property type="entry name" value="enolase"/>
    <property type="match status" value="1"/>
</dbReference>
<feature type="domain" description="Enolase N-terminal" evidence="14">
    <location>
        <begin position="4"/>
        <end position="123"/>
    </location>
</feature>
<dbReference type="SUPFAM" id="SSF54826">
    <property type="entry name" value="Enolase N-terminal domain-like"/>
    <property type="match status" value="1"/>
</dbReference>
<evidence type="ECO:0000256" key="7">
    <source>
        <dbReference type="ARBA" id="ARBA00023152"/>
    </source>
</evidence>
<dbReference type="PANTHER" id="PTHR11902:SF1">
    <property type="entry name" value="ENOLASE"/>
    <property type="match status" value="1"/>
</dbReference>
<feature type="binding site" evidence="11">
    <location>
        <position position="266"/>
    </location>
    <ligand>
        <name>substrate</name>
    </ligand>
</feature>
<comment type="catalytic activity">
    <reaction evidence="9">
        <text>(2R)-2-phosphoglycerate = phosphoenolpyruvate + H2O</text>
        <dbReference type="Rhea" id="RHEA:10164"/>
        <dbReference type="ChEBI" id="CHEBI:15377"/>
        <dbReference type="ChEBI" id="CHEBI:58289"/>
        <dbReference type="ChEBI" id="CHEBI:58702"/>
        <dbReference type="EC" id="4.2.1.11"/>
    </reaction>
</comment>
<evidence type="ECO:0000259" key="13">
    <source>
        <dbReference type="SMART" id="SM01192"/>
    </source>
</evidence>
<dbReference type="InterPro" id="IPR020811">
    <property type="entry name" value="Enolase_N"/>
</dbReference>
<feature type="active site" description="Proton acceptor" evidence="9 10">
    <location>
        <position position="318"/>
    </location>
</feature>
<feature type="domain" description="Enolase C-terminal TIM barrel" evidence="13">
    <location>
        <begin position="134"/>
        <end position="397"/>
    </location>
</feature>
<dbReference type="InterPro" id="IPR029017">
    <property type="entry name" value="Enolase-like_N"/>
</dbReference>
<comment type="similarity">
    <text evidence="2 9">Belongs to the enolase family.</text>
</comment>
<dbReference type="GO" id="GO:0009986">
    <property type="term" value="C:cell surface"/>
    <property type="evidence" value="ECO:0007669"/>
    <property type="project" value="UniProtKB-SubCell"/>
</dbReference>
<evidence type="ECO:0000256" key="3">
    <source>
        <dbReference type="ARBA" id="ARBA00012058"/>
    </source>
</evidence>
<dbReference type="HAMAP" id="MF_00318">
    <property type="entry name" value="Enolase"/>
    <property type="match status" value="1"/>
</dbReference>
<keyword evidence="15" id="KW-0670">Pyruvate</keyword>
<dbReference type="PROSITE" id="PS00164">
    <property type="entry name" value="ENOLASE"/>
    <property type="match status" value="1"/>
</dbReference>
<comment type="pathway">
    <text evidence="1 9">Carbohydrate degradation; glycolysis; pyruvate from D-glyceraldehyde 3-phosphate: step 4/5.</text>
</comment>
<dbReference type="InterPro" id="IPR000941">
    <property type="entry name" value="Enolase"/>
</dbReference>
<feature type="binding site" evidence="11">
    <location>
        <position position="369"/>
    </location>
    <ligand>
        <name>substrate</name>
    </ligand>
</feature>
<dbReference type="EC" id="4.2.1.11" evidence="3 9"/>
<dbReference type="SFLD" id="SFLDF00002">
    <property type="entry name" value="enolase"/>
    <property type="match status" value="1"/>
</dbReference>
<sequence length="397" mass="43626">MSKILSLRARPILDSRGSWTVETYLKLTDGRVFKASVPQGKSVGSYEANYVPVNVAIKNVDKIISPRLKGLNPAKQKEIDELLVKLDGTPSKKRLGANSILSVSIACARAHAIERNKPLWKHLRDLGGFNKLKTTGAPRLFANLINGGLHAGNNLDFQEYLVAPRAKSVREAVDIILKLHSGLEEYLIKSKGETAINAGDEGGFAPNFKDNLEPFYILDKVARKLRMEGKIDFGLDAAASGVSLSVPKLISIYKKLEDKFHLFYLEDPFGEDEFGKFAKLKEMLGDKVLIAGDDLTTTNLTRMEKAHNEGSVNAVIIKPNQIGTVTESIKAVQLARKFGWKVVVSHRSGETNDEFIADFAYGVHADGIKLGAPVRGERIAKYNRLLEIESDPSSEAG</sequence>
<dbReference type="UniPathway" id="UPA00109">
    <property type="reaction ID" value="UER00187"/>
</dbReference>
<feature type="binding site" evidence="9">
    <location>
        <position position="158"/>
    </location>
    <ligand>
        <name>(2R)-2-phosphoglycerate</name>
        <dbReference type="ChEBI" id="CHEBI:58289"/>
    </ligand>
</feature>
<dbReference type="SMART" id="SM01192">
    <property type="entry name" value="Enolase_C"/>
    <property type="match status" value="1"/>
</dbReference>
<feature type="binding site" evidence="9">
    <location>
        <position position="348"/>
    </location>
    <ligand>
        <name>(2R)-2-phosphoglycerate</name>
        <dbReference type="ChEBI" id="CHEBI:58289"/>
    </ligand>
</feature>
<dbReference type="GO" id="GO:0000287">
    <property type="term" value="F:magnesium ion binding"/>
    <property type="evidence" value="ECO:0007669"/>
    <property type="project" value="UniProtKB-UniRule"/>
</dbReference>
<keyword evidence="8 9" id="KW-0456">Lyase</keyword>
<evidence type="ECO:0000256" key="4">
    <source>
        <dbReference type="ARBA" id="ARBA00017068"/>
    </source>
</evidence>
<feature type="binding site" evidence="9">
    <location>
        <position position="369"/>
    </location>
    <ligand>
        <name>(2R)-2-phosphoglycerate</name>
        <dbReference type="ChEBI" id="CHEBI:58289"/>
    </ligand>
</feature>
<comment type="caution">
    <text evidence="15">The sequence shown here is derived from an EMBL/GenBank/DDBJ whole genome shotgun (WGS) entry which is preliminary data.</text>
</comment>
<evidence type="ECO:0000259" key="14">
    <source>
        <dbReference type="SMART" id="SM01193"/>
    </source>
</evidence>
<reference evidence="15 16" key="1">
    <citation type="submission" date="2017-09" db="EMBL/GenBank/DDBJ databases">
        <title>Depth-based differentiation of microbial function through sediment-hosted aquifers and enrichment of novel symbionts in the deep terrestrial subsurface.</title>
        <authorList>
            <person name="Probst A.J."/>
            <person name="Ladd B."/>
            <person name="Jarett J.K."/>
            <person name="Geller-Mcgrath D.E."/>
            <person name="Sieber C.M."/>
            <person name="Emerson J.B."/>
            <person name="Anantharaman K."/>
            <person name="Thomas B.C."/>
            <person name="Malmstrom R."/>
            <person name="Stieglmeier M."/>
            <person name="Klingl A."/>
            <person name="Woyke T."/>
            <person name="Ryan C.M."/>
            <person name="Banfield J.F."/>
        </authorList>
    </citation>
    <scope>NUCLEOTIDE SEQUENCE [LARGE SCALE GENOMIC DNA]</scope>
    <source>
        <strain evidence="15">CG23_combo_of_CG06-09_8_20_14_all_42_19</strain>
    </source>
</reference>
<dbReference type="Proteomes" id="UP000230007">
    <property type="component" value="Unassembled WGS sequence"/>
</dbReference>
<dbReference type="SUPFAM" id="SSF51604">
    <property type="entry name" value="Enolase C-terminal domain-like"/>
    <property type="match status" value="1"/>
</dbReference>
<dbReference type="PIRSF" id="PIRSF001400">
    <property type="entry name" value="Enolase"/>
    <property type="match status" value="1"/>
</dbReference>
<dbReference type="GO" id="GO:0004634">
    <property type="term" value="F:phosphopyruvate hydratase activity"/>
    <property type="evidence" value="ECO:0007669"/>
    <property type="project" value="UniProtKB-UniRule"/>
</dbReference>
<feature type="binding site" evidence="11">
    <location>
        <position position="293"/>
    </location>
    <ligand>
        <name>substrate</name>
    </ligand>
</feature>
<accession>A0A2H0ALU1</accession>
<evidence type="ECO:0000256" key="8">
    <source>
        <dbReference type="ARBA" id="ARBA00023239"/>
    </source>
</evidence>
<evidence type="ECO:0000256" key="2">
    <source>
        <dbReference type="ARBA" id="ARBA00009604"/>
    </source>
</evidence>
<comment type="cofactor">
    <cofactor evidence="12">
        <name>Mg(2+)</name>
        <dbReference type="ChEBI" id="CHEBI:18420"/>
    </cofactor>
    <text evidence="12">Mg(2+) is required for catalysis and for stabilizing the dimer.</text>
</comment>